<accession>A0A8J6N3Z0</accession>
<comment type="caution">
    <text evidence="1">The sequence shown here is derived from an EMBL/GenBank/DDBJ whole genome shotgun (WGS) entry which is preliminary data.</text>
</comment>
<sequence>MRNRADPGTHFQREDCPRRLFALGISPTTVRGKKVGLPVHPADYIQGFTKWGHAKMALDAWAELLREALDEAHGR</sequence>
<gene>
    <name evidence="1" type="ORF">H8E19_17130</name>
</gene>
<dbReference type="Proteomes" id="UP000650524">
    <property type="component" value="Unassembled WGS sequence"/>
</dbReference>
<dbReference type="AlphaFoldDB" id="A0A8J6N3Z0"/>
<proteinExistence type="predicted"/>
<evidence type="ECO:0000313" key="1">
    <source>
        <dbReference type="EMBL" id="MBC8179129.1"/>
    </source>
</evidence>
<protein>
    <submittedName>
        <fullName evidence="1">Uncharacterized protein</fullName>
    </submittedName>
</protein>
<organism evidence="1 2">
    <name type="scientific">Candidatus Desulfacyla euxinica</name>
    <dbReference type="NCBI Taxonomy" id="2841693"/>
    <lineage>
        <taxon>Bacteria</taxon>
        <taxon>Deltaproteobacteria</taxon>
        <taxon>Candidatus Desulfacyla</taxon>
    </lineage>
</organism>
<name>A0A8J6N3Z0_9DELT</name>
<dbReference type="EMBL" id="JACNJD010000349">
    <property type="protein sequence ID" value="MBC8179129.1"/>
    <property type="molecule type" value="Genomic_DNA"/>
</dbReference>
<evidence type="ECO:0000313" key="2">
    <source>
        <dbReference type="Proteomes" id="UP000650524"/>
    </source>
</evidence>
<reference evidence="1 2" key="1">
    <citation type="submission" date="2020-08" db="EMBL/GenBank/DDBJ databases">
        <title>Bridging the membrane lipid divide: bacteria of the FCB group superphylum have the potential to synthesize archaeal ether lipids.</title>
        <authorList>
            <person name="Villanueva L."/>
            <person name="Von Meijenfeldt F.A.B."/>
            <person name="Westbye A.B."/>
            <person name="Yadav S."/>
            <person name="Hopmans E.C."/>
            <person name="Dutilh B.E."/>
            <person name="Sinninghe Damste J.S."/>
        </authorList>
    </citation>
    <scope>NUCLEOTIDE SEQUENCE [LARGE SCALE GENOMIC DNA]</scope>
    <source>
        <strain evidence="1">NIOZ-UU27</strain>
    </source>
</reference>